<accession>A0A2W4WV85</accession>
<reference evidence="4" key="1">
    <citation type="submission" date="2018-04" db="EMBL/GenBank/DDBJ databases">
        <authorList>
            <person name="Cornet L."/>
        </authorList>
    </citation>
    <scope>NUCLEOTIDE SEQUENCE [LARGE SCALE GENOMIC DNA]</scope>
</reference>
<proteinExistence type="predicted"/>
<dbReference type="SUPFAM" id="SSF47413">
    <property type="entry name" value="lambda repressor-like DNA-binding domains"/>
    <property type="match status" value="1"/>
</dbReference>
<dbReference type="Pfam" id="PF13443">
    <property type="entry name" value="HTH_26"/>
    <property type="match status" value="1"/>
</dbReference>
<protein>
    <recommendedName>
        <fullName evidence="2">HTH cro/C1-type domain-containing protein</fullName>
    </recommendedName>
</protein>
<comment type="caution">
    <text evidence="3">The sequence shown here is derived from an EMBL/GenBank/DDBJ whole genome shotgun (WGS) entry which is preliminary data.</text>
</comment>
<feature type="domain" description="HTH cro/C1-type" evidence="2">
    <location>
        <begin position="11"/>
        <end position="64"/>
    </location>
</feature>
<gene>
    <name evidence="3" type="ORF">DCF15_18110</name>
</gene>
<dbReference type="GO" id="GO:0003677">
    <property type="term" value="F:DNA binding"/>
    <property type="evidence" value="ECO:0007669"/>
    <property type="project" value="InterPro"/>
</dbReference>
<organism evidence="3 4">
    <name type="scientific">Phormidesmis priestleyi</name>
    <dbReference type="NCBI Taxonomy" id="268141"/>
    <lineage>
        <taxon>Bacteria</taxon>
        <taxon>Bacillati</taxon>
        <taxon>Cyanobacteriota</taxon>
        <taxon>Cyanophyceae</taxon>
        <taxon>Leptolyngbyales</taxon>
        <taxon>Leptolyngbyaceae</taxon>
        <taxon>Phormidesmis</taxon>
    </lineage>
</organism>
<dbReference type="Gene3D" id="1.10.260.40">
    <property type="entry name" value="lambda repressor-like DNA-binding domains"/>
    <property type="match status" value="1"/>
</dbReference>
<name>A0A2W4WV85_9CYAN</name>
<dbReference type="InterPro" id="IPR010982">
    <property type="entry name" value="Lambda_DNA-bd_dom_sf"/>
</dbReference>
<evidence type="ECO:0000259" key="2">
    <source>
        <dbReference type="Pfam" id="PF13443"/>
    </source>
</evidence>
<evidence type="ECO:0000313" key="4">
    <source>
        <dbReference type="Proteomes" id="UP000249794"/>
    </source>
</evidence>
<evidence type="ECO:0000256" key="1">
    <source>
        <dbReference type="SAM" id="Coils"/>
    </source>
</evidence>
<dbReference type="AlphaFoldDB" id="A0A2W4WV85"/>
<dbReference type="Proteomes" id="UP000249794">
    <property type="component" value="Unassembled WGS sequence"/>
</dbReference>
<sequence>MAPIVSDSSPLKALMQQANIDSYRALALQAGVSRWQVQQLRLGKIGQMRVEALTKIAIALNIPLNALLTKFDLTDDRLQPSENSPLTHQLAELQREYQRLQQQQAEQIAAVRSQVQLDALQTLESWLIQWPTIAHKAQINTDLAAVKILPFIKPIHQLMDEWGVEAIASIDAQIPYDPQLHQLTKGTTNPGELVCVTHSGCRYQGKLLHRAKVKPLDSAPI</sequence>
<dbReference type="CDD" id="cd00093">
    <property type="entry name" value="HTH_XRE"/>
    <property type="match status" value="1"/>
</dbReference>
<keyword evidence="1" id="KW-0175">Coiled coil</keyword>
<feature type="coiled-coil region" evidence="1">
    <location>
        <begin position="83"/>
        <end position="110"/>
    </location>
</feature>
<reference evidence="3 4" key="2">
    <citation type="submission" date="2018-06" db="EMBL/GenBank/DDBJ databases">
        <title>Metagenomic assembly of (sub)arctic Cyanobacteria and their associated microbiome from non-axenic cultures.</title>
        <authorList>
            <person name="Baurain D."/>
        </authorList>
    </citation>
    <scope>NUCLEOTIDE SEQUENCE [LARGE SCALE GENOMIC DNA]</scope>
    <source>
        <strain evidence="3">ULC027bin1</strain>
    </source>
</reference>
<dbReference type="InterPro" id="IPR001387">
    <property type="entry name" value="Cro/C1-type_HTH"/>
</dbReference>
<evidence type="ECO:0000313" key="3">
    <source>
        <dbReference type="EMBL" id="PZO48252.1"/>
    </source>
</evidence>
<dbReference type="EMBL" id="QBMP01000243">
    <property type="protein sequence ID" value="PZO48252.1"/>
    <property type="molecule type" value="Genomic_DNA"/>
</dbReference>